<dbReference type="GO" id="GO:0005506">
    <property type="term" value="F:iron ion binding"/>
    <property type="evidence" value="ECO:0007669"/>
    <property type="project" value="InterPro"/>
</dbReference>
<dbReference type="InterPro" id="IPR001128">
    <property type="entry name" value="Cyt_P450"/>
</dbReference>
<dbReference type="InterPro" id="IPR002401">
    <property type="entry name" value="Cyt_P450_E_grp-I"/>
</dbReference>
<dbReference type="InterPro" id="IPR036396">
    <property type="entry name" value="Cyt_P450_sf"/>
</dbReference>
<evidence type="ECO:0000313" key="14">
    <source>
        <dbReference type="EMBL" id="AEM43006.1"/>
    </source>
</evidence>
<evidence type="ECO:0000256" key="2">
    <source>
        <dbReference type="ARBA" id="ARBA00004167"/>
    </source>
</evidence>
<evidence type="ECO:0000256" key="9">
    <source>
        <dbReference type="ARBA" id="ARBA00023004"/>
    </source>
</evidence>
<evidence type="ECO:0000256" key="11">
    <source>
        <dbReference type="ARBA" id="ARBA00023136"/>
    </source>
</evidence>
<feature type="binding site" description="axial binding residue" evidence="12">
    <location>
        <position position="477"/>
    </location>
    <ligand>
        <name>heme</name>
        <dbReference type="ChEBI" id="CHEBI:30413"/>
    </ligand>
    <ligandPart>
        <name>Fe</name>
        <dbReference type="ChEBI" id="CHEBI:18248"/>
    </ligandPart>
</feature>
<evidence type="ECO:0000256" key="7">
    <source>
        <dbReference type="ARBA" id="ARBA00022989"/>
    </source>
</evidence>
<evidence type="ECO:0000256" key="4">
    <source>
        <dbReference type="ARBA" id="ARBA00022617"/>
    </source>
</evidence>
<gene>
    <name evidence="14" type="primary">P450-6</name>
</gene>
<dbReference type="GO" id="GO:0016020">
    <property type="term" value="C:membrane"/>
    <property type="evidence" value="ECO:0007669"/>
    <property type="project" value="UniProtKB-SubCell"/>
</dbReference>
<dbReference type="SUPFAM" id="SSF48264">
    <property type="entry name" value="Cytochrome P450"/>
    <property type="match status" value="1"/>
</dbReference>
<dbReference type="InterPro" id="IPR051103">
    <property type="entry name" value="Plant_metabolite_P450s"/>
</dbReference>
<dbReference type="InterPro" id="IPR017972">
    <property type="entry name" value="Cyt_P450_CS"/>
</dbReference>
<keyword evidence="4 12" id="KW-0349">Heme</keyword>
<keyword evidence="5" id="KW-0812">Transmembrane</keyword>
<evidence type="ECO:0000256" key="1">
    <source>
        <dbReference type="ARBA" id="ARBA00001971"/>
    </source>
</evidence>
<dbReference type="Gene3D" id="1.10.630.10">
    <property type="entry name" value="Cytochrome P450"/>
    <property type="match status" value="1"/>
</dbReference>
<evidence type="ECO:0000256" key="13">
    <source>
        <dbReference type="RuleBase" id="RU000461"/>
    </source>
</evidence>
<keyword evidence="6 12" id="KW-0479">Metal-binding</keyword>
<evidence type="ECO:0000256" key="8">
    <source>
        <dbReference type="ARBA" id="ARBA00023002"/>
    </source>
</evidence>
<dbReference type="PANTHER" id="PTHR24298:SF800">
    <property type="entry name" value="CYTOCHROME P450 89A2-RELATED"/>
    <property type="match status" value="1"/>
</dbReference>
<dbReference type="PANTHER" id="PTHR24298">
    <property type="entry name" value="FLAVONOID 3'-MONOOXYGENASE-RELATED"/>
    <property type="match status" value="1"/>
</dbReference>
<dbReference type="EMBL" id="HQ259627">
    <property type="protein sequence ID" value="AEM43006.1"/>
    <property type="molecule type" value="mRNA"/>
</dbReference>
<comment type="cofactor">
    <cofactor evidence="1 12">
        <name>heme</name>
        <dbReference type="ChEBI" id="CHEBI:30413"/>
    </cofactor>
</comment>
<proteinExistence type="evidence at transcript level"/>
<dbReference type="Pfam" id="PF00067">
    <property type="entry name" value="p450"/>
    <property type="match status" value="1"/>
</dbReference>
<evidence type="ECO:0000256" key="5">
    <source>
        <dbReference type="ARBA" id="ARBA00022692"/>
    </source>
</evidence>
<accession>K7NBR6</accession>
<evidence type="ECO:0000256" key="3">
    <source>
        <dbReference type="ARBA" id="ARBA00010617"/>
    </source>
</evidence>
<evidence type="ECO:0000256" key="10">
    <source>
        <dbReference type="ARBA" id="ARBA00023033"/>
    </source>
</evidence>
<protein>
    <submittedName>
        <fullName evidence="14">Cytochrome P450</fullName>
    </submittedName>
</protein>
<reference evidence="14" key="1">
    <citation type="submission" date="2010-09" db="EMBL/GenBank/DDBJ databases">
        <title>Cloning of genes related to mogrosides biosynthesis in Siraitia grosvenorii.</title>
        <authorList>
            <person name="Tang Q."/>
            <person name="Ma X.J."/>
        </authorList>
    </citation>
    <scope>NUCLEOTIDE SEQUENCE</scope>
</reference>
<dbReference type="FunFam" id="1.10.630.10:FF:000012">
    <property type="entry name" value="Cytochrome P450 family protein"/>
    <property type="match status" value="1"/>
</dbReference>
<comment type="subcellular location">
    <subcellularLocation>
        <location evidence="2">Membrane</location>
        <topology evidence="2">Single-pass membrane protein</topology>
    </subcellularLocation>
</comment>
<dbReference type="AlphaFoldDB" id="K7NBR6"/>
<evidence type="ECO:0000256" key="12">
    <source>
        <dbReference type="PIRSR" id="PIRSR602401-1"/>
    </source>
</evidence>
<keyword evidence="10 13" id="KW-0503">Monooxygenase</keyword>
<dbReference type="PROSITE" id="PS00086">
    <property type="entry name" value="CYTOCHROME_P450"/>
    <property type="match status" value="1"/>
</dbReference>
<dbReference type="PRINTS" id="PR00385">
    <property type="entry name" value="P450"/>
</dbReference>
<keyword evidence="7" id="KW-1133">Transmembrane helix</keyword>
<dbReference type="GO" id="GO:0016709">
    <property type="term" value="F:oxidoreductase activity, acting on paired donors, with incorporation or reduction of molecular oxygen, NAD(P)H as one donor, and incorporation of one atom of oxygen"/>
    <property type="evidence" value="ECO:0007669"/>
    <property type="project" value="TreeGrafter"/>
</dbReference>
<dbReference type="CDD" id="cd11075">
    <property type="entry name" value="CYP77_89"/>
    <property type="match status" value="1"/>
</dbReference>
<dbReference type="PRINTS" id="PR00463">
    <property type="entry name" value="EP450I"/>
</dbReference>
<sequence>MEAWVTALAALSVFAVFKFLFRKQHKLPPGPLALPLIGNPIWLFKPLSELETILRHLHSKYGPVVTIHFGNTPSIFIASHSVSHHALVQNGAVFADRFPVMETAKIITSNQHNISTAFYGPTWRILRRNLTSELPHPSRLKAHSPSRKWVLDLLIQRLLQQSHPTSLPHAPLPVTLIDQLRYAMFCLAAAMCFGERFDTKLIEEIQESQRGVLLNVNKFNDLNFWPPKLGKILFRKRWDELHQLRKRQDDVLLPLINARKKIVEEERDGKYFNPPKDEDAGNVKPIPYVDTLFDLEIVDDKNDEKRKRKLEEDELITLCSEFIDAVTDTTTVSLQWIMANLVKYPDIQEKLFSEIKGVMGDKQKKEIEEEDLARMTYLKAVVLEGLRRHPPGHLLLPHKVTEDSVLEGGYMVPKGTSVNFMVADMGWDPKVWADPMAFKPERFLMDSSDGGGVELEIDITGSREIKMMPFGAGRRFCPGFALGLLHLEYYVGNLVWNFKWTAAGDVDLLEKQESAITMKHPLLSHVSPRDISN</sequence>
<keyword evidence="8 13" id="KW-0560">Oxidoreductase</keyword>
<organism evidence="14">
    <name type="scientific">Siraitia grosvenorii</name>
    <name type="common">Monk's fruit</name>
    <name type="synonym">Momordica grosvenorii</name>
    <dbReference type="NCBI Taxonomy" id="190515"/>
    <lineage>
        <taxon>Eukaryota</taxon>
        <taxon>Viridiplantae</taxon>
        <taxon>Streptophyta</taxon>
        <taxon>Embryophyta</taxon>
        <taxon>Tracheophyta</taxon>
        <taxon>Spermatophyta</taxon>
        <taxon>Magnoliopsida</taxon>
        <taxon>eudicotyledons</taxon>
        <taxon>Gunneridae</taxon>
        <taxon>Pentapetalae</taxon>
        <taxon>rosids</taxon>
        <taxon>fabids</taxon>
        <taxon>Cucurbitales</taxon>
        <taxon>Cucurbitaceae</taxon>
        <taxon>Siraitieae</taxon>
        <taxon>Siraitia</taxon>
    </lineage>
</organism>
<dbReference type="GO" id="GO:0020037">
    <property type="term" value="F:heme binding"/>
    <property type="evidence" value="ECO:0007669"/>
    <property type="project" value="InterPro"/>
</dbReference>
<comment type="similarity">
    <text evidence="3 13">Belongs to the cytochrome P450 family.</text>
</comment>
<keyword evidence="11" id="KW-0472">Membrane</keyword>
<keyword evidence="9 12" id="KW-0408">Iron</keyword>
<evidence type="ECO:0000256" key="6">
    <source>
        <dbReference type="ARBA" id="ARBA00022723"/>
    </source>
</evidence>
<name>K7NBR6_SIRGR</name>